<dbReference type="PANTHER" id="PTHR12827">
    <property type="entry name" value="MEIOTIC CHECKPOINT REGULATOR TSG24 FAMILY MEMBER"/>
    <property type="match status" value="1"/>
</dbReference>
<keyword evidence="2" id="KW-0132">Cell division</keyword>
<evidence type="ECO:0000256" key="1">
    <source>
        <dbReference type="ARBA" id="ARBA00010547"/>
    </source>
</evidence>
<dbReference type="GO" id="GO:0005680">
    <property type="term" value="C:anaphase-promoting complex"/>
    <property type="evidence" value="ECO:0007669"/>
    <property type="project" value="InterPro"/>
</dbReference>
<evidence type="ECO:0000256" key="6">
    <source>
        <dbReference type="SAM" id="MobiDB-lite"/>
    </source>
</evidence>
<feature type="domain" description="Anaphase-promoting complex subunit 1 C-terminal" evidence="8">
    <location>
        <begin position="1793"/>
        <end position="1915"/>
    </location>
</feature>
<keyword evidence="5" id="KW-0131">Cell cycle</keyword>
<dbReference type="InterPro" id="IPR024990">
    <property type="entry name" value="Apc1"/>
</dbReference>
<proteinExistence type="inferred from homology"/>
<comment type="caution">
    <text evidence="11">The sequence shown here is derived from an EMBL/GenBank/DDBJ whole genome shotgun (WGS) entry which is preliminary data.</text>
</comment>
<gene>
    <name evidence="11" type="ORF">P5673_006854</name>
</gene>
<dbReference type="Gene3D" id="1.25.10.10">
    <property type="entry name" value="Leucine-rich Repeat Variant"/>
    <property type="match status" value="2"/>
</dbReference>
<evidence type="ECO:0000259" key="9">
    <source>
        <dbReference type="Pfam" id="PF20518"/>
    </source>
</evidence>
<dbReference type="GO" id="GO:0070979">
    <property type="term" value="P:protein K11-linked ubiquitination"/>
    <property type="evidence" value="ECO:0007669"/>
    <property type="project" value="TreeGrafter"/>
</dbReference>
<reference evidence="11" key="2">
    <citation type="journal article" date="2023" name="Science">
        <title>Genomic signatures of disease resistance in endangered staghorn corals.</title>
        <authorList>
            <person name="Vollmer S.V."/>
            <person name="Selwyn J.D."/>
            <person name="Despard B.A."/>
            <person name="Roesel C.L."/>
        </authorList>
    </citation>
    <scope>NUCLEOTIDE SEQUENCE</scope>
    <source>
        <strain evidence="11">K2</strain>
    </source>
</reference>
<evidence type="ECO:0000259" key="10">
    <source>
        <dbReference type="Pfam" id="PF21282"/>
    </source>
</evidence>
<keyword evidence="3" id="KW-0677">Repeat</keyword>
<evidence type="ECO:0000256" key="3">
    <source>
        <dbReference type="ARBA" id="ARBA00022737"/>
    </source>
</evidence>
<evidence type="ECO:0000259" key="8">
    <source>
        <dbReference type="Pfam" id="PF18122"/>
    </source>
</evidence>
<name>A0AAD9VBY2_ACRCE</name>
<dbReference type="InterPro" id="IPR049255">
    <property type="entry name" value="Apc1_N"/>
</dbReference>
<dbReference type="GO" id="GO:0007091">
    <property type="term" value="P:metaphase/anaphase transition of mitotic cell cycle"/>
    <property type="evidence" value="ECO:0007669"/>
    <property type="project" value="TreeGrafter"/>
</dbReference>
<reference evidence="11" key="1">
    <citation type="journal article" date="2023" name="G3 (Bethesda)">
        <title>Whole genome assembly and annotation of the endangered Caribbean coral Acropora cervicornis.</title>
        <authorList>
            <person name="Selwyn J.D."/>
            <person name="Vollmer S.V."/>
        </authorList>
    </citation>
    <scope>NUCLEOTIDE SEQUENCE</scope>
    <source>
        <strain evidence="11">K2</strain>
    </source>
</reference>
<dbReference type="Pfam" id="PF21282">
    <property type="entry name" value="APC1_3rd"/>
    <property type="match status" value="1"/>
</dbReference>
<dbReference type="EMBL" id="JARQWQ010000011">
    <property type="protein sequence ID" value="KAK2568816.1"/>
    <property type="molecule type" value="Genomic_DNA"/>
</dbReference>
<dbReference type="GO" id="GO:0031145">
    <property type="term" value="P:anaphase-promoting complex-dependent catabolic process"/>
    <property type="evidence" value="ECO:0007669"/>
    <property type="project" value="TreeGrafter"/>
</dbReference>
<dbReference type="Pfam" id="PF20518">
    <property type="entry name" value="Apc1_MidN"/>
    <property type="match status" value="1"/>
</dbReference>
<accession>A0AAD9VBY2</accession>
<dbReference type="Pfam" id="PF18122">
    <property type="entry name" value="APC1_C"/>
    <property type="match status" value="1"/>
</dbReference>
<evidence type="ECO:0000256" key="2">
    <source>
        <dbReference type="ARBA" id="ARBA00022618"/>
    </source>
</evidence>
<keyword evidence="12" id="KW-1185">Reference proteome</keyword>
<organism evidence="11 12">
    <name type="scientific">Acropora cervicornis</name>
    <name type="common">Staghorn coral</name>
    <dbReference type="NCBI Taxonomy" id="6130"/>
    <lineage>
        <taxon>Eukaryota</taxon>
        <taxon>Metazoa</taxon>
        <taxon>Cnidaria</taxon>
        <taxon>Anthozoa</taxon>
        <taxon>Hexacorallia</taxon>
        <taxon>Scleractinia</taxon>
        <taxon>Astrocoeniina</taxon>
        <taxon>Acroporidae</taxon>
        <taxon>Acropora</taxon>
    </lineage>
</organism>
<feature type="region of interest" description="Disordered" evidence="6">
    <location>
        <begin position="285"/>
        <end position="308"/>
    </location>
</feature>
<sequence length="1945" mass="216241">MMTSSLKVERFEPFGKSFCRQHPFAGSLEEQDDSSLKPLANPSELQNYKWKLRSSSENPDCYEELFVQKNTVVWSGGKSQHSSTVQKCYTTKTPVVDCLWCSFILPLANSSGQQYDTTVETSHSLCVVQNDCIDVLTKDGALFTITLPFPVSQVIALPEGLLLERTPTPGEITGQKKDVPTMFSVLHPLDEPRPITSKIDAKVSFFCDPTVSVVFCCSDPHLVMTYDSVIGLHSLWEITKAKPEECPESPGYLDQPPELHLSHVHHYPTPVLSAGAHSRLSVASPSLSYTPTRSRTPVSISRTHSQSPAPMRFLSPSLAHLSLSRTMSPVSAALAFTQTADRAETVFSHLKCATQVMLPVVNGKKLTVSNVHYDRLKWPEIVENSPVDSPLGISFSRSPLPSRSSSSRSFLDKEESPAWDSFQPLLPEICLNHVWQETQIPVRYGAKGKASKAFLTKDQSGSTFLCYLLSQPSKLRGVQIISKGKSQHFCNPLEIPAKDAVPLERLNMMLVLDPNGALFIYSSLVKGCQVNLPNFHTISGSQELLGMFSAEEKVFPFSSMCSEQLDMSMDIEVTDAEEKTAQKLKPEHDLKIASLRDPISSSCNLVLTDGSIYRAELPAVSQNLAVTACLEALKCVLPASLVVEVHVSLYTLTRAQQTGQNEGEWALFSRRILEMMGLHLEDTTRSDSPCLPAPKKSKTHADDSGNKAWEMLMKSEFHKKMERHAIGLLPVNQSSSLTEGARSSLTDLKKNAPLHQHVPTILFAWHLIYEDMKLNVLGKDSLFVLAQFLHGLAENLGWHSYEEHYGRDFPSLVCDPFLRGKREMVGNLPAPLYKEPPGIIQWLYEYLCGNEKGKLVLLKKHRQRETWYEAKYGAVLYSLFVPAEGGRNLPDDPDGLFSCVSFSEDVKSSFKESLIALHEKLNRFDSAANKVAAFLAFRGLTCKDLECLPFGVSMPVMEALHQSAVDPPLTLPVGSYELIGRQDLASMLEAEKRRWNPQGSRKKAPLKEGEIDDGFHVDDEVLSLRFGKDLRVQEIRGHLQSSKPVTVCVIQKPEVSDHDFIQEQENRLLLMCKRTMALPVGRQLRAVKGDLSDMMSEINSDCSRRNVHHGYIPSSTDRNTAYSTARPNWPSPSQEHNSWFGARGDTSGYEDVAFVSQWSSGRAQNRSRNIPADAYEVERALHGCHTARIDSTWIVYNKPRNSQLTEEHAGFLMALGLSGHLNSLSYMNLHDYLCKLRALWNRVGPEIVELAFLKYGLGSIPGTLSPGPLPKAKGEVSTLRGTMDATCTRVLSIHIDALLPPTSAELDLPHSAQVAAILGIGLVYQGTAQRRMAEVLLSEIGRPPGPEMENAVNRESYSLAAGLALGLVMLEHGNEAASVADLKIADQLYHYMVGGQTKPQTGTQKEKFKSPSYQIKEGDSVNINITGPGATVALGLMFMKTNNTSVAAWLDAPDTQFLLDFIRPDFLLLRLLSRGLIMWDSIHPSTDWVESHIPEIVQKYDSSSADMDALNSDMDVESLSQAKVNIIAGCCMVMGLRFAGSANQQAFNCLMHYTKYCKDLLNSCAVEQPGKPTVETCLDTILLSLAMVMAGTGHLDVLRIARQLRKRHTPDVSYGSHMAVHMAIGLLFLGGGRFTLGTSGPAVAALVCAFYPRFPVSSTDNRYHLQAFRHLYVLAAEPRVLVPREVDSNKACHVPLEVTMKESQFHPEAILKLTAPCILPELHLIKTIRVAGVRYWPITIDFTKDNSSASLLASNFGTLFVKRRTGFLPYVEDPKGHRNILAKTFAAQTEQIEVVRSFSSDPNLIALAELFDDKNLTNDKEKQMTAFISSSLVECVTEEKPDVLKTLLRMWQIVHNQGCQQDPSSVWQMKLALTFYKKAFPRISRNFSRKPLVSEDLIAEYQFLLQDSYDRIKQKRDVHHSPMMPQEVAELKEAITALLRLQAQS</sequence>
<dbReference type="InterPro" id="IPR041221">
    <property type="entry name" value="APC1_C"/>
</dbReference>
<dbReference type="GO" id="GO:0051301">
    <property type="term" value="P:cell division"/>
    <property type="evidence" value="ECO:0007669"/>
    <property type="project" value="UniProtKB-KW"/>
</dbReference>
<evidence type="ECO:0000256" key="4">
    <source>
        <dbReference type="ARBA" id="ARBA00022776"/>
    </source>
</evidence>
<comment type="similarity">
    <text evidence="1">Belongs to the APC1 family.</text>
</comment>
<dbReference type="Pfam" id="PF12859">
    <property type="entry name" value="ANAPC1"/>
    <property type="match status" value="1"/>
</dbReference>
<evidence type="ECO:0000256" key="5">
    <source>
        <dbReference type="ARBA" id="ARBA00023306"/>
    </source>
</evidence>
<dbReference type="PANTHER" id="PTHR12827:SF3">
    <property type="entry name" value="ANAPHASE-PROMOTING COMPLEX SUBUNIT 1"/>
    <property type="match status" value="1"/>
</dbReference>
<feature type="region of interest" description="Disordered" evidence="6">
    <location>
        <begin position="684"/>
        <end position="704"/>
    </location>
</feature>
<protein>
    <submittedName>
        <fullName evidence="11">Anaphase-promoting complex subunit 1</fullName>
    </submittedName>
</protein>
<dbReference type="InterPro" id="IPR048971">
    <property type="entry name" value="Apc1_3rd"/>
</dbReference>
<evidence type="ECO:0000313" key="11">
    <source>
        <dbReference type="EMBL" id="KAK2568816.1"/>
    </source>
</evidence>
<feature type="domain" description="Anaphase-promoting complex subunit 1 middle" evidence="9">
    <location>
        <begin position="686"/>
        <end position="985"/>
    </location>
</feature>
<feature type="region of interest" description="Disordered" evidence="6">
    <location>
        <begin position="1113"/>
        <end position="1136"/>
    </location>
</feature>
<dbReference type="Proteomes" id="UP001249851">
    <property type="component" value="Unassembled WGS sequence"/>
</dbReference>
<keyword evidence="4" id="KW-0498">Mitosis</keyword>
<dbReference type="InterPro" id="IPR046794">
    <property type="entry name" value="Apc1_MidN"/>
</dbReference>
<dbReference type="InterPro" id="IPR011989">
    <property type="entry name" value="ARM-like"/>
</dbReference>
<dbReference type="GO" id="GO:0060090">
    <property type="term" value="F:molecular adaptor activity"/>
    <property type="evidence" value="ECO:0007669"/>
    <property type="project" value="TreeGrafter"/>
</dbReference>
<feature type="domain" description="Anaphase-promoting complex subunit 1 N-terminal" evidence="7">
    <location>
        <begin position="46"/>
        <end position="168"/>
    </location>
</feature>
<evidence type="ECO:0000313" key="12">
    <source>
        <dbReference type="Proteomes" id="UP001249851"/>
    </source>
</evidence>
<feature type="domain" description="Anaphase-promoting complex subunit 1 beta-sandwich" evidence="10">
    <location>
        <begin position="1679"/>
        <end position="1764"/>
    </location>
</feature>
<evidence type="ECO:0000259" key="7">
    <source>
        <dbReference type="Pfam" id="PF12859"/>
    </source>
</evidence>